<protein>
    <submittedName>
        <fullName evidence="5">Formate--tetrahydrofolate ligase</fullName>
    </submittedName>
</protein>
<evidence type="ECO:0000256" key="1">
    <source>
        <dbReference type="ARBA" id="ARBA00022563"/>
    </source>
</evidence>
<keyword evidence="1" id="KW-0554">One-carbon metabolism</keyword>
<dbReference type="RefSeq" id="WP_156005750.1">
    <property type="nucleotide sequence ID" value="NZ_CP046276.1"/>
</dbReference>
<dbReference type="EMBL" id="CP046276">
    <property type="protein sequence ID" value="QGS51609.1"/>
    <property type="molecule type" value="Genomic_DNA"/>
</dbReference>
<gene>
    <name evidence="5" type="primary">fhs</name>
    <name evidence="5" type="ORF">STABA_v1c02420</name>
</gene>
<keyword evidence="3" id="KW-0547">Nucleotide-binding</keyword>
<sequence length="521" mass="58805">MTKIINVLNGLNIKNEDYEFYGPDIVKIDYSKYQNIKNKGKLILLTSINPKPSGEGKTTTAIGLTDGLNLIGKKAILALREPSLGPVFGAKGTATGGGESEVFPVDKINLHFTGDIHAITAANNLISSVIDNEIYWGNKKNIDLNRIVWQRCLDLNDRALRKVELEIKKNIKRKESFNITAASNMMTILCLSKNTYDLQERLENTIVAYDIHGKELLIKDFEVVGSVMVLIQNVIKPNLVLTKYNSPSLIHLGPFANIAIGTNSMISTNLALKLGDYAIVESGFGSDLGFEKFMNVINFDNDLIPDCVIMVVTIASLRMHDDFTNNFIHLEQHLKHIELYNLNLIVALNVMKGDTKEEFDLITNWLNKNNYIWEQNEAYEKGPEGAKKLANRVVEVTKNKKQVKWLINNNDTIEQKIQKIAKNFYYLDEVTFSDNSIKKIKELAKSKYSNLPICMVKEHSKIDGNTQNIKNYKLNIRNMELNSGGRFILAYTNSVFSMPGLGKDANYKYINLINNKVKGLK</sequence>
<evidence type="ECO:0000256" key="3">
    <source>
        <dbReference type="ARBA" id="ARBA00022741"/>
    </source>
</evidence>
<dbReference type="Gene3D" id="3.40.50.300">
    <property type="entry name" value="P-loop containing nucleotide triphosphate hydrolases"/>
    <property type="match status" value="1"/>
</dbReference>
<reference evidence="5 6" key="1">
    <citation type="submission" date="2019-11" db="EMBL/GenBank/DDBJ databases">
        <title>Complete genome sequence of Spiroplasma tabanidicola TAUS-1 (DSM 22603).</title>
        <authorList>
            <person name="Huang C.-T."/>
            <person name="Lin Y.-C."/>
            <person name="Kuo C.-H."/>
        </authorList>
    </citation>
    <scope>NUCLEOTIDE SEQUENCE [LARGE SCALE GENOMIC DNA]</scope>
    <source>
        <strain evidence="5 6">TAUS-1</strain>
    </source>
</reference>
<dbReference type="SUPFAM" id="SSF52540">
    <property type="entry name" value="P-loop containing nucleoside triphosphate hydrolases"/>
    <property type="match status" value="1"/>
</dbReference>
<dbReference type="GO" id="GO:0005524">
    <property type="term" value="F:ATP binding"/>
    <property type="evidence" value="ECO:0007669"/>
    <property type="project" value="UniProtKB-KW"/>
</dbReference>
<evidence type="ECO:0000313" key="5">
    <source>
        <dbReference type="EMBL" id="QGS51609.1"/>
    </source>
</evidence>
<evidence type="ECO:0000256" key="2">
    <source>
        <dbReference type="ARBA" id="ARBA00022598"/>
    </source>
</evidence>
<accession>A0A6I6C852</accession>
<dbReference type="Pfam" id="PF01268">
    <property type="entry name" value="FTHFS"/>
    <property type="match status" value="1"/>
</dbReference>
<dbReference type="GO" id="GO:0006730">
    <property type="term" value="P:one-carbon metabolic process"/>
    <property type="evidence" value="ECO:0007669"/>
    <property type="project" value="UniProtKB-KW"/>
</dbReference>
<dbReference type="InterPro" id="IPR027417">
    <property type="entry name" value="P-loop_NTPase"/>
</dbReference>
<evidence type="ECO:0000256" key="4">
    <source>
        <dbReference type="ARBA" id="ARBA00022840"/>
    </source>
</evidence>
<dbReference type="KEGG" id="stab:STABA_v1c02420"/>
<dbReference type="Proteomes" id="UP000424468">
    <property type="component" value="Chromosome"/>
</dbReference>
<dbReference type="Gene3D" id="3.30.1510.10">
    <property type="entry name" value="Domain 2, N(10)-formyltetrahydrofolate synthetase"/>
    <property type="match status" value="1"/>
</dbReference>
<dbReference type="AlphaFoldDB" id="A0A6I6C852"/>
<keyword evidence="4" id="KW-0067">ATP-binding</keyword>
<keyword evidence="2 5" id="KW-0436">Ligase</keyword>
<organism evidence="5 6">
    <name type="scientific">Spiroplasma tabanidicola</name>
    <dbReference type="NCBI Taxonomy" id="324079"/>
    <lineage>
        <taxon>Bacteria</taxon>
        <taxon>Bacillati</taxon>
        <taxon>Mycoplasmatota</taxon>
        <taxon>Mollicutes</taxon>
        <taxon>Entomoplasmatales</taxon>
        <taxon>Spiroplasmataceae</taxon>
        <taxon>Spiroplasma</taxon>
    </lineage>
</organism>
<name>A0A6I6C852_9MOLU</name>
<dbReference type="GO" id="GO:0004329">
    <property type="term" value="F:formate-tetrahydrofolate ligase activity"/>
    <property type="evidence" value="ECO:0007669"/>
    <property type="project" value="InterPro"/>
</dbReference>
<keyword evidence="6" id="KW-1185">Reference proteome</keyword>
<dbReference type="OrthoDB" id="9761733at2"/>
<dbReference type="Gene3D" id="3.10.410.10">
    <property type="entry name" value="Formyltetrahydrofolate synthetase, domain 3"/>
    <property type="match status" value="1"/>
</dbReference>
<proteinExistence type="predicted"/>
<dbReference type="InterPro" id="IPR000559">
    <property type="entry name" value="Formate_THF_ligase"/>
</dbReference>
<evidence type="ECO:0000313" key="6">
    <source>
        <dbReference type="Proteomes" id="UP000424468"/>
    </source>
</evidence>